<dbReference type="EMBL" id="FOVF01000029">
    <property type="protein sequence ID" value="SFN54395.1"/>
    <property type="molecule type" value="Genomic_DNA"/>
</dbReference>
<organism evidence="1 2">
    <name type="scientific">Dokdonella immobilis</name>
    <dbReference type="NCBI Taxonomy" id="578942"/>
    <lineage>
        <taxon>Bacteria</taxon>
        <taxon>Pseudomonadati</taxon>
        <taxon>Pseudomonadota</taxon>
        <taxon>Gammaproteobacteria</taxon>
        <taxon>Lysobacterales</taxon>
        <taxon>Rhodanobacteraceae</taxon>
        <taxon>Dokdonella</taxon>
    </lineage>
</organism>
<evidence type="ECO:0000313" key="1">
    <source>
        <dbReference type="EMBL" id="SFN54395.1"/>
    </source>
</evidence>
<dbReference type="RefSeq" id="WP_175498139.1">
    <property type="nucleotide sequence ID" value="NZ_FOVF01000029.1"/>
</dbReference>
<dbReference type="GO" id="GO:0004180">
    <property type="term" value="F:carboxypeptidase activity"/>
    <property type="evidence" value="ECO:0007669"/>
    <property type="project" value="UniProtKB-KW"/>
</dbReference>
<keyword evidence="1" id="KW-0645">Protease</keyword>
<dbReference type="Proteomes" id="UP000198575">
    <property type="component" value="Unassembled WGS sequence"/>
</dbReference>
<name>A0A1I4ZVY2_9GAMM</name>
<keyword evidence="1" id="KW-0378">Hydrolase</keyword>
<keyword evidence="1" id="KW-0121">Carboxypeptidase</keyword>
<protein>
    <submittedName>
        <fullName evidence="1">Carboxypeptidase regulatory-like domain-containing protein</fullName>
    </submittedName>
</protein>
<accession>A0A1I4ZVY2</accession>
<reference evidence="1 2" key="1">
    <citation type="submission" date="2016-10" db="EMBL/GenBank/DDBJ databases">
        <authorList>
            <person name="de Groot N.N."/>
        </authorList>
    </citation>
    <scope>NUCLEOTIDE SEQUENCE [LARGE SCALE GENOMIC DNA]</scope>
    <source>
        <strain evidence="1 2">CGMCC 1.7659</strain>
    </source>
</reference>
<dbReference type="AlphaFoldDB" id="A0A1I4ZVY2"/>
<dbReference type="PROSITE" id="PS51257">
    <property type="entry name" value="PROKAR_LIPOPROTEIN"/>
    <property type="match status" value="1"/>
</dbReference>
<dbReference type="SUPFAM" id="SSF49464">
    <property type="entry name" value="Carboxypeptidase regulatory domain-like"/>
    <property type="match status" value="1"/>
</dbReference>
<proteinExistence type="predicted"/>
<dbReference type="STRING" id="578942.SAMN05216289_12953"/>
<keyword evidence="2" id="KW-1185">Reference proteome</keyword>
<gene>
    <name evidence="1" type="ORF">SAMN05216289_12953</name>
</gene>
<sequence length="310" mass="32484">MSCWYRTSAIGIAVVLIAGCHPKPPPLTTAVIGNVRDAATDEPLAGARVSLALGAQGQASALSDSDGHFELQFETAPDSAPLSVDLSASVDGYDVAVDKVEVIKGKTTQNSYGLRLVPAGVSACIQKQRPAVIVGHFRPASGRPDPALSDRIADTLRYNLLVQIQKANFAADAQPRIFPCSAAEPKVPERYGGYARLFGADAYVGGYVTSPDPVKVKVQIAVADGYGVLSAPMTATSLDVDLDDPQLARLAPEANAAVLTALAIGYKLANKPQECIDLIAASERLLGNLPDTLLGLREDCRAALPNRGLL</sequence>
<evidence type="ECO:0000313" key="2">
    <source>
        <dbReference type="Proteomes" id="UP000198575"/>
    </source>
</evidence>
<dbReference type="InterPro" id="IPR008969">
    <property type="entry name" value="CarboxyPept-like_regulatory"/>
</dbReference>
<dbReference type="Gene3D" id="2.60.40.1120">
    <property type="entry name" value="Carboxypeptidase-like, regulatory domain"/>
    <property type="match status" value="1"/>
</dbReference>